<dbReference type="CDD" id="cd03407">
    <property type="entry name" value="SPFH_like_u4"/>
    <property type="match status" value="1"/>
</dbReference>
<reference evidence="3 4" key="1">
    <citation type="journal article" date="2008" name="PLoS ONE">
        <title>Genome sequence of a lancefield group C Streptococcus zooepidemicus strain causing epidemic nephritis: new information about an old disease.</title>
        <authorList>
            <person name="Beres S.B."/>
            <person name="Sesso R."/>
            <person name="Pinto S.W.L."/>
            <person name="Hoe N.P."/>
            <person name="Porcella S.F."/>
            <person name="Deleo F.R."/>
            <person name="Musser J.M."/>
        </authorList>
    </citation>
    <scope>NUCLEOTIDE SEQUENCE [LARGE SCALE GENOMIC DNA]</scope>
    <source>
        <strain evidence="3 4">MGCS10565</strain>
    </source>
</reference>
<proteinExistence type="predicted"/>
<dbReference type="SUPFAM" id="SSF117892">
    <property type="entry name" value="Band 7/SPFH domain"/>
    <property type="match status" value="1"/>
</dbReference>
<dbReference type="InterPro" id="IPR050710">
    <property type="entry name" value="Band7/mec-2_domain"/>
</dbReference>
<dbReference type="GO" id="GO:0006508">
    <property type="term" value="P:proteolysis"/>
    <property type="evidence" value="ECO:0007669"/>
    <property type="project" value="UniProtKB-KW"/>
</dbReference>
<dbReference type="GO" id="GO:0008233">
    <property type="term" value="F:peptidase activity"/>
    <property type="evidence" value="ECO:0007669"/>
    <property type="project" value="UniProtKB-KW"/>
</dbReference>
<dbReference type="EMBL" id="CP001129">
    <property type="protein sequence ID" value="ACG63041.1"/>
    <property type="molecule type" value="Genomic_DNA"/>
</dbReference>
<evidence type="ECO:0000256" key="1">
    <source>
        <dbReference type="SAM" id="Phobius"/>
    </source>
</evidence>
<accession>B4U4X4</accession>
<keyword evidence="1" id="KW-0472">Membrane</keyword>
<dbReference type="InterPro" id="IPR036013">
    <property type="entry name" value="Band_7/SPFH_dom_sf"/>
</dbReference>
<evidence type="ECO:0000313" key="4">
    <source>
        <dbReference type="Proteomes" id="UP000001873"/>
    </source>
</evidence>
<feature type="domain" description="Band 7" evidence="2">
    <location>
        <begin position="46"/>
        <end position="206"/>
    </location>
</feature>
<dbReference type="Proteomes" id="UP000001873">
    <property type="component" value="Chromosome"/>
</dbReference>
<dbReference type="Gene3D" id="3.30.479.30">
    <property type="entry name" value="Band 7 domain"/>
    <property type="match status" value="1"/>
</dbReference>
<dbReference type="KEGG" id="sez:Sez_1712"/>
<dbReference type="InterPro" id="IPR001107">
    <property type="entry name" value="Band_7"/>
</dbReference>
<evidence type="ECO:0000259" key="2">
    <source>
        <dbReference type="SMART" id="SM00244"/>
    </source>
</evidence>
<name>B4U4X4_STREM</name>
<keyword evidence="3" id="KW-0645">Protease</keyword>
<gene>
    <name evidence="3" type="ordered locus">Sez_1712</name>
</gene>
<feature type="transmembrane region" description="Helical" evidence="1">
    <location>
        <begin position="29"/>
        <end position="51"/>
    </location>
</feature>
<dbReference type="SMART" id="SM00244">
    <property type="entry name" value="PHB"/>
    <property type="match status" value="1"/>
</dbReference>
<keyword evidence="1" id="KW-0812">Transmembrane</keyword>
<evidence type="ECO:0000313" key="3">
    <source>
        <dbReference type="EMBL" id="ACG63041.1"/>
    </source>
</evidence>
<dbReference type="HOGENOM" id="CLU_024949_5_0_9"/>
<keyword evidence="1" id="KW-1133">Transmembrane helix</keyword>
<dbReference type="Pfam" id="PF01145">
    <property type="entry name" value="Band_7"/>
    <property type="match status" value="1"/>
</dbReference>
<keyword evidence="3" id="KW-0378">Hydrolase</keyword>
<protein>
    <submittedName>
        <fullName evidence="3">Stomatin/prohibitin-family membrane protease subunit</fullName>
    </submittedName>
</protein>
<dbReference type="PANTHER" id="PTHR43327">
    <property type="entry name" value="STOMATIN-LIKE PROTEIN 2, MITOCHONDRIAL"/>
    <property type="match status" value="1"/>
</dbReference>
<organism evidence="3 4">
    <name type="scientific">Streptococcus equi subsp. zooepidemicus (strain MGCS10565)</name>
    <dbReference type="NCBI Taxonomy" id="552526"/>
    <lineage>
        <taxon>Bacteria</taxon>
        <taxon>Bacillati</taxon>
        <taxon>Bacillota</taxon>
        <taxon>Bacilli</taxon>
        <taxon>Lactobacillales</taxon>
        <taxon>Streptococcaceae</taxon>
        <taxon>Streptococcus</taxon>
    </lineage>
</organism>
<dbReference type="PANTHER" id="PTHR43327:SF31">
    <property type="entry name" value="HYPERSENSITIVE-INDUCED RESPONSE PROTEIN 2"/>
    <property type="match status" value="1"/>
</dbReference>
<sequence length="321" mass="35976">MSYNNEAIIKSRIAIQLGLYKEEINMLEAILIIGFLVIVILSIMASTLYVVRQQSVAIIERFGKYQGTATSGIHIRLPFGIDRIAARVQLRLLQSEIIVETKTKDNVFVTLNVATQYRVNEQNVIDAYYKLIKPEAQIRSYIEDALRSSVPKLTLDELFEKKDEIALEVQHQVAEEMSTYGYIIVKTLITKVEPDAEVKQSMNEINAAQRKRVAAQELANADKIKIVTAAEAEAEKDRLHGVGIAQQRKAIVDGLADSIQELKEANISLNEEQIMSILLTNQYLDTLNTFAAKGNQTLFLPNTPNGVDDIRTQVLSALKTK</sequence>
<dbReference type="AlphaFoldDB" id="B4U4X4"/>